<organism evidence="4 5">
    <name type="scientific">Mitosporidium daphniae</name>
    <dbReference type="NCBI Taxonomy" id="1485682"/>
    <lineage>
        <taxon>Eukaryota</taxon>
        <taxon>Fungi</taxon>
        <taxon>Fungi incertae sedis</taxon>
        <taxon>Microsporidia</taxon>
        <taxon>Mitosporidium</taxon>
    </lineage>
</organism>
<dbReference type="InterPro" id="IPR002048">
    <property type="entry name" value="EF_hand_dom"/>
</dbReference>
<proteinExistence type="predicted"/>
<keyword evidence="1" id="KW-0106">Calcium</keyword>
<keyword evidence="5" id="KW-1185">Reference proteome</keyword>
<feature type="chain" id="PRO_5001941894" description="EF-hand domain-containing protein" evidence="2">
    <location>
        <begin position="26"/>
        <end position="121"/>
    </location>
</feature>
<evidence type="ECO:0000313" key="5">
    <source>
        <dbReference type="Proteomes" id="UP000029725"/>
    </source>
</evidence>
<sequence>MKILIGTFLLQLIFAIVMCPQKSRANSESSFGIHNADDSASEDEKFWNLDLNSDGIIDAMEMLTIISWNQPLESDAKKISKMEDILRRADRNKDNAISFLEFEEAPSQVREEILAFGRTLH</sequence>
<gene>
    <name evidence="4" type="ORF">DI09_5p200</name>
</gene>
<evidence type="ECO:0000256" key="1">
    <source>
        <dbReference type="ARBA" id="ARBA00022837"/>
    </source>
</evidence>
<dbReference type="HOGENOM" id="CLU_2038626_0_0_1"/>
<dbReference type="Pfam" id="PF13499">
    <property type="entry name" value="EF-hand_7"/>
    <property type="match status" value="1"/>
</dbReference>
<keyword evidence="2" id="KW-0732">Signal</keyword>
<evidence type="ECO:0000259" key="3">
    <source>
        <dbReference type="PROSITE" id="PS50222"/>
    </source>
</evidence>
<protein>
    <recommendedName>
        <fullName evidence="3">EF-hand domain-containing protein</fullName>
    </recommendedName>
</protein>
<name>A0A098VNN9_9MICR</name>
<dbReference type="InterPro" id="IPR018247">
    <property type="entry name" value="EF_Hand_1_Ca_BS"/>
</dbReference>
<dbReference type="Proteomes" id="UP000029725">
    <property type="component" value="Unassembled WGS sequence"/>
</dbReference>
<dbReference type="Gene3D" id="1.10.238.10">
    <property type="entry name" value="EF-hand"/>
    <property type="match status" value="1"/>
</dbReference>
<dbReference type="AlphaFoldDB" id="A0A098VNN9"/>
<reference evidence="4 5" key="1">
    <citation type="submission" date="2014-04" db="EMBL/GenBank/DDBJ databases">
        <title>A new species of microsporidia sheds light on the evolution of extreme parasitism.</title>
        <authorList>
            <person name="Haag K.L."/>
            <person name="James T.Y."/>
            <person name="Larsson R."/>
            <person name="Schaer T.M."/>
            <person name="Refardt D."/>
            <person name="Pombert J.-F."/>
            <person name="Ebert D."/>
        </authorList>
    </citation>
    <scope>NUCLEOTIDE SEQUENCE [LARGE SCALE GENOMIC DNA]</scope>
    <source>
        <strain evidence="4 5">UGP3</strain>
        <tissue evidence="4">Spores</tissue>
    </source>
</reference>
<dbReference type="GeneID" id="25260416"/>
<evidence type="ECO:0000313" key="4">
    <source>
        <dbReference type="EMBL" id="KGG50673.1"/>
    </source>
</evidence>
<dbReference type="RefSeq" id="XP_013237100.1">
    <property type="nucleotide sequence ID" value="XM_013381646.1"/>
</dbReference>
<dbReference type="PROSITE" id="PS50222">
    <property type="entry name" value="EF_HAND_2"/>
    <property type="match status" value="1"/>
</dbReference>
<dbReference type="InterPro" id="IPR011992">
    <property type="entry name" value="EF-hand-dom_pair"/>
</dbReference>
<comment type="caution">
    <text evidence="4">The sequence shown here is derived from an EMBL/GenBank/DDBJ whole genome shotgun (WGS) entry which is preliminary data.</text>
</comment>
<dbReference type="GO" id="GO:0005509">
    <property type="term" value="F:calcium ion binding"/>
    <property type="evidence" value="ECO:0007669"/>
    <property type="project" value="InterPro"/>
</dbReference>
<dbReference type="SUPFAM" id="SSF47473">
    <property type="entry name" value="EF-hand"/>
    <property type="match status" value="1"/>
</dbReference>
<feature type="domain" description="EF-hand" evidence="3">
    <location>
        <begin position="77"/>
        <end position="112"/>
    </location>
</feature>
<dbReference type="VEuPathDB" id="MicrosporidiaDB:DI09_5p200"/>
<evidence type="ECO:0000256" key="2">
    <source>
        <dbReference type="SAM" id="SignalP"/>
    </source>
</evidence>
<dbReference type="PROSITE" id="PS00018">
    <property type="entry name" value="EF_HAND_1"/>
    <property type="match status" value="2"/>
</dbReference>
<feature type="signal peptide" evidence="2">
    <location>
        <begin position="1"/>
        <end position="25"/>
    </location>
</feature>
<dbReference type="EMBL" id="JMKJ01000555">
    <property type="protein sequence ID" value="KGG50673.1"/>
    <property type="molecule type" value="Genomic_DNA"/>
</dbReference>
<accession>A0A098VNN9</accession>